<dbReference type="EMBL" id="CACVBS010000032">
    <property type="protein sequence ID" value="CAA7261248.1"/>
    <property type="molecule type" value="Genomic_DNA"/>
</dbReference>
<gene>
    <name evidence="2" type="ORF">AAE3_LOCUS3470</name>
</gene>
<comment type="caution">
    <text evidence="2">The sequence shown here is derived from an EMBL/GenBank/DDBJ whole genome shotgun (WGS) entry which is preliminary data.</text>
</comment>
<sequence>MERPQGALVTRHVWGTCTDGYPQYGSLNRTLNSRLADTTLSIAVFHYKTTALSAVKRTYSQTFLSWTGSRKPGFPHRRGDNNLWPEEQYDILHPPEECSQCGDYARHLLYHGSGFGASLEEAFFNQAEDSFVEGVIEGRRLQREDDHVRLSRYHLRLDDMRQQRDEARLLQLRHNDEAELLKAELADVKDMLLAVQLAYEELSLDRAGVDGRVRSSARIGDGLWETEAVRNPHGRGFPATDCESESVSSGSSIDSWPSDVPSFEDDEAFEVMQQLHLMDEWDKEDGGWLERIHREALEIDEKPSSPELVSSDSSEDSDLSSSPASSIVDLAPPEHGNPVPSTASTRREPLTIPQLDLLMASAQYPTKDQTALKQVRLLIRAAERTPKKKRSPEQLYLLATWRKPCLSHSAASSSSSVLSYVTPSSAAISGLHGTPEIFVDASAYGIGFIFKDRWLAWTFAPYHPLIPLGPDKHVVMSWAELIAAELGLLTLLAAGYRNTKIKLRSDNEGVVMALKTERWTPRYGLDSILQRVLRLCKDGGLSLQNVWISTKKNPADGPSRGAYPPRRLMFDHCPEVPQHLAGFLLPVDPAKLRK</sequence>
<evidence type="ECO:0000256" key="1">
    <source>
        <dbReference type="SAM" id="MobiDB-lite"/>
    </source>
</evidence>
<dbReference type="AlphaFoldDB" id="A0A8S0WXK4"/>
<dbReference type="OrthoDB" id="2965174at2759"/>
<protein>
    <submittedName>
        <fullName evidence="2">Uncharacterized protein</fullName>
    </submittedName>
</protein>
<evidence type="ECO:0000313" key="3">
    <source>
        <dbReference type="Proteomes" id="UP000467700"/>
    </source>
</evidence>
<feature type="compositionally biased region" description="Low complexity" evidence="1">
    <location>
        <begin position="245"/>
        <end position="258"/>
    </location>
</feature>
<feature type="compositionally biased region" description="Low complexity" evidence="1">
    <location>
        <begin position="319"/>
        <end position="331"/>
    </location>
</feature>
<feature type="region of interest" description="Disordered" evidence="1">
    <location>
        <begin position="230"/>
        <end position="262"/>
    </location>
</feature>
<reference evidence="2 3" key="1">
    <citation type="submission" date="2020-01" db="EMBL/GenBank/DDBJ databases">
        <authorList>
            <person name="Gupta K D."/>
        </authorList>
    </citation>
    <scope>NUCLEOTIDE SEQUENCE [LARGE SCALE GENOMIC DNA]</scope>
</reference>
<dbReference type="Proteomes" id="UP000467700">
    <property type="component" value="Unassembled WGS sequence"/>
</dbReference>
<keyword evidence="3" id="KW-1185">Reference proteome</keyword>
<feature type="region of interest" description="Disordered" evidence="1">
    <location>
        <begin position="299"/>
        <end position="348"/>
    </location>
</feature>
<organism evidence="2 3">
    <name type="scientific">Cyclocybe aegerita</name>
    <name type="common">Black poplar mushroom</name>
    <name type="synonym">Agrocybe aegerita</name>
    <dbReference type="NCBI Taxonomy" id="1973307"/>
    <lineage>
        <taxon>Eukaryota</taxon>
        <taxon>Fungi</taxon>
        <taxon>Dikarya</taxon>
        <taxon>Basidiomycota</taxon>
        <taxon>Agaricomycotina</taxon>
        <taxon>Agaricomycetes</taxon>
        <taxon>Agaricomycetidae</taxon>
        <taxon>Agaricales</taxon>
        <taxon>Agaricineae</taxon>
        <taxon>Bolbitiaceae</taxon>
        <taxon>Cyclocybe</taxon>
    </lineage>
</organism>
<name>A0A8S0WXK4_CYCAE</name>
<evidence type="ECO:0000313" key="2">
    <source>
        <dbReference type="EMBL" id="CAA7261248.1"/>
    </source>
</evidence>
<proteinExistence type="predicted"/>
<accession>A0A8S0WXK4</accession>